<accession>A0A0B9GX38</accession>
<proteinExistence type="predicted"/>
<evidence type="ECO:0000313" key="1">
    <source>
        <dbReference type="EMBL" id="KHT63286.1"/>
    </source>
</evidence>
<dbReference type="AlphaFoldDB" id="A0A0B9GX38"/>
<dbReference type="Proteomes" id="UP000031278">
    <property type="component" value="Unassembled WGS sequence"/>
</dbReference>
<reference evidence="1 2" key="1">
    <citation type="submission" date="2014-12" db="EMBL/GenBank/DDBJ databases">
        <title>Genome sequencing of Photobacterium gaetbulicola AD005a.</title>
        <authorList>
            <person name="Adrian T.G.S."/>
            <person name="Chan K.G."/>
        </authorList>
    </citation>
    <scope>NUCLEOTIDE SEQUENCE [LARGE SCALE GENOMIC DNA]</scope>
    <source>
        <strain evidence="1 2">AD005a</strain>
    </source>
</reference>
<evidence type="ECO:0008006" key="3">
    <source>
        <dbReference type="Google" id="ProtNLM"/>
    </source>
</evidence>
<gene>
    <name evidence="1" type="ORF">RJ45_12855</name>
</gene>
<organism evidence="1 2">
    <name type="scientific">Photobacterium gaetbulicola</name>
    <dbReference type="NCBI Taxonomy" id="1295392"/>
    <lineage>
        <taxon>Bacteria</taxon>
        <taxon>Pseudomonadati</taxon>
        <taxon>Pseudomonadota</taxon>
        <taxon>Gammaproteobacteria</taxon>
        <taxon>Vibrionales</taxon>
        <taxon>Vibrionaceae</taxon>
        <taxon>Photobacterium</taxon>
    </lineage>
</organism>
<comment type="caution">
    <text evidence="1">The sequence shown here is derived from an EMBL/GenBank/DDBJ whole genome shotgun (WGS) entry which is preliminary data.</text>
</comment>
<evidence type="ECO:0000313" key="2">
    <source>
        <dbReference type="Proteomes" id="UP000031278"/>
    </source>
</evidence>
<name>A0A0B9GX38_9GAMM</name>
<dbReference type="EMBL" id="JWLZ01000159">
    <property type="protein sequence ID" value="KHT63286.1"/>
    <property type="molecule type" value="Genomic_DNA"/>
</dbReference>
<dbReference type="PROSITE" id="PS51257">
    <property type="entry name" value="PROKAR_LIPOPROTEIN"/>
    <property type="match status" value="1"/>
</dbReference>
<sequence length="183" mass="19708">MKLQILWFKRIFAGLLALTIIGCVTAISPAPSPKILTDSQSTMTEGLILLQKMSGGAESGTYDQRKDDYSKLLANLQSIAVLIEARPPGGDLDSDALQKFLDYAKLKGVIIPVESLGHPNLKAAQNAVVQMTFLRDIDQNKDCGQSAKCPTDSNVKLAMKGYITSMGAVIYYEQLLADLKGGG</sequence>
<protein>
    <recommendedName>
        <fullName evidence="3">Lipoprotein</fullName>
    </recommendedName>
</protein>
<dbReference type="RefSeq" id="WP_039462435.1">
    <property type="nucleotide sequence ID" value="NZ_JWLZ01000159.1"/>
</dbReference>